<dbReference type="Pfam" id="PF00078">
    <property type="entry name" value="RVT_1"/>
    <property type="match status" value="1"/>
</dbReference>
<feature type="domain" description="Reverse transcriptase" evidence="1">
    <location>
        <begin position="397"/>
        <end position="669"/>
    </location>
</feature>
<dbReference type="Gene3D" id="3.30.420.10">
    <property type="entry name" value="Ribonuclease H-like superfamily/Ribonuclease H"/>
    <property type="match status" value="1"/>
</dbReference>
<dbReference type="SUPFAM" id="SSF56672">
    <property type="entry name" value="DNA/RNA polymerases"/>
    <property type="match status" value="1"/>
</dbReference>
<dbReference type="PANTHER" id="PTHR36688">
    <property type="entry name" value="ENDO/EXONUCLEASE/PHOSPHATASE DOMAIN-CONTAINING PROTEIN"/>
    <property type="match status" value="1"/>
</dbReference>
<gene>
    <name evidence="3" type="ORF">NQ315_006280</name>
</gene>
<dbReference type="InterPro" id="IPR036397">
    <property type="entry name" value="RNaseH_sf"/>
</dbReference>
<dbReference type="GO" id="GO:0003676">
    <property type="term" value="F:nucleic acid binding"/>
    <property type="evidence" value="ECO:0007669"/>
    <property type="project" value="InterPro"/>
</dbReference>
<comment type="caution">
    <text evidence="3">The sequence shown here is derived from an EMBL/GenBank/DDBJ whole genome shotgun (WGS) entry which is preliminary data.</text>
</comment>
<dbReference type="Pfam" id="PF14529">
    <property type="entry name" value="Exo_endo_phos_2"/>
    <property type="match status" value="1"/>
</dbReference>
<reference evidence="3 4" key="1">
    <citation type="journal article" date="2023" name="Insect Mol. Biol.">
        <title>Genome sequencing provides insights into the evolution of gene families encoding plant cell wall-degrading enzymes in longhorned beetles.</title>
        <authorList>
            <person name="Shin N.R."/>
            <person name="Okamura Y."/>
            <person name="Kirsch R."/>
            <person name="Pauchet Y."/>
        </authorList>
    </citation>
    <scope>NUCLEOTIDE SEQUENCE [LARGE SCALE GENOMIC DNA]</scope>
    <source>
        <strain evidence="3">EAD_L_NR</strain>
    </source>
</reference>
<dbReference type="GO" id="GO:0071897">
    <property type="term" value="P:DNA biosynthetic process"/>
    <property type="evidence" value="ECO:0007669"/>
    <property type="project" value="UniProtKB-ARBA"/>
</dbReference>
<dbReference type="Pfam" id="PF00075">
    <property type="entry name" value="RNase_H"/>
    <property type="match status" value="1"/>
</dbReference>
<protein>
    <recommendedName>
        <fullName evidence="5">Reverse transcriptase</fullName>
    </recommendedName>
</protein>
<name>A0AAV8W1H1_9CUCU</name>
<evidence type="ECO:0000313" key="4">
    <source>
        <dbReference type="Proteomes" id="UP001159042"/>
    </source>
</evidence>
<dbReference type="EMBL" id="JANEYG010000016">
    <property type="protein sequence ID" value="KAJ8919751.1"/>
    <property type="molecule type" value="Genomic_DNA"/>
</dbReference>
<feature type="domain" description="RNase H type-1" evidence="2">
    <location>
        <begin position="878"/>
        <end position="1012"/>
    </location>
</feature>
<dbReference type="InterPro" id="IPR036691">
    <property type="entry name" value="Endo/exonu/phosph_ase_sf"/>
</dbReference>
<dbReference type="GO" id="GO:0042575">
    <property type="term" value="C:DNA polymerase complex"/>
    <property type="evidence" value="ECO:0007669"/>
    <property type="project" value="UniProtKB-ARBA"/>
</dbReference>
<dbReference type="SUPFAM" id="SSF53098">
    <property type="entry name" value="Ribonuclease H-like"/>
    <property type="match status" value="1"/>
</dbReference>
<organism evidence="3 4">
    <name type="scientific">Exocentrus adspersus</name>
    <dbReference type="NCBI Taxonomy" id="1586481"/>
    <lineage>
        <taxon>Eukaryota</taxon>
        <taxon>Metazoa</taxon>
        <taxon>Ecdysozoa</taxon>
        <taxon>Arthropoda</taxon>
        <taxon>Hexapoda</taxon>
        <taxon>Insecta</taxon>
        <taxon>Pterygota</taxon>
        <taxon>Neoptera</taxon>
        <taxon>Endopterygota</taxon>
        <taxon>Coleoptera</taxon>
        <taxon>Polyphaga</taxon>
        <taxon>Cucujiformia</taxon>
        <taxon>Chrysomeloidea</taxon>
        <taxon>Cerambycidae</taxon>
        <taxon>Lamiinae</taxon>
        <taxon>Acanthocinini</taxon>
        <taxon>Exocentrus</taxon>
    </lineage>
</organism>
<dbReference type="Proteomes" id="UP001159042">
    <property type="component" value="Unassembled WGS sequence"/>
</dbReference>
<dbReference type="SUPFAM" id="SSF56219">
    <property type="entry name" value="DNase I-like"/>
    <property type="match status" value="1"/>
</dbReference>
<dbReference type="CDD" id="cd01650">
    <property type="entry name" value="RT_nLTR_like"/>
    <property type="match status" value="1"/>
</dbReference>
<dbReference type="InterPro" id="IPR012337">
    <property type="entry name" value="RNaseH-like_sf"/>
</dbReference>
<dbReference type="Gene3D" id="3.60.10.10">
    <property type="entry name" value="Endonuclease/exonuclease/phosphatase"/>
    <property type="match status" value="1"/>
</dbReference>
<dbReference type="InterPro" id="IPR002156">
    <property type="entry name" value="RNaseH_domain"/>
</dbReference>
<evidence type="ECO:0000313" key="3">
    <source>
        <dbReference type="EMBL" id="KAJ8919751.1"/>
    </source>
</evidence>
<sequence>MDRQDGYGGIAILVQENMPYSTMDINRQGLAQNTQVQGILLHSPNVAIINIYNPPDTRVTTASWRRLVNSLPKPVIITGDFNGHHPMWGCASSNLNGRTIVETLEDTRLIVLNDGTPTRLTPPNQNPSAVDLTLSSSDIASRTSWRVIKDSGMSDHFPILTYLNHDQPQQEPTTTKRRLFKKANWNQFHDKINEQLTDAIDSDYQSLFRIIEDAAEDTIPYAKNRINNRNPQPWWDEDCTQAVTERRNAIKRYTLDPTMNNYLHAKKTIAASRKTLRRKRKESFRKFCSSLNRNSSTSMIWQTIRRFTKNQATKPPTDLPSPSMAPLILDLLTPIDIEPDFTLEQEGTPEAPFRHNEYLAVLQHKKESAPGMDQVSYSMLAKLPIRASVMMVDIYNKYLQGHSIPSQWKNVLVYPFLKQEKNPELPQSYRPIALASCPGKVLESMIKNRVEWHIESEKLLPPLQFGFRRGKGCNDCIAYITSYIQLGYSRNEHTIATFLDIHAAYDNVDIYILYQKMESMGISSQLRNLIFQFLNNRNMYIKDRKGTIHGPKTTNKGLAQGSPLSPTLFNIYTADIGTNILRGVQLIQYADDLVLLSNGKSIPLLIQNMNSSLQELKEWLAEHKLTISPAKSSAILFKKKNSATNYAPILYNETPIPWKKQVKYLGVMLSHTLNWTDHVELINQKALKGINVMRAVCGIRWGADPSTLLMLYKGIVRPHLDYGTQFIKPCPKQTLAKLDKTQYQALRVITGCMRSTPTNVLLAECAEPSLEVRRNLLATKFILNIRSTENHPLAKILRALKPYCDRKEGYWRSRDTPYPIQAMNRTDAFPSLYCSQLPPCYEYELSHQLTPIPHINLNSTKADFLNNLDFSQMCEERYRNETWIYTDGSLERKQRKVGFGVYIPSIDYKFSSRLQKETQICTAEIIAINHAICVCLEKNITKAIIWVDSKSAIERISSTEIQASRDFISLRTKRLLLEAGENGTKITLGWIPGHFNIKGNQTADTLAKIGRDLNVPVDIKVDKKDILAIIREQIRDEWNGQWSTLLQNKGAAYRCLVTNFPKKPWFSTMPFKNRRHLTTIIRMRTGHCLTYKHLNRIGILDTPNCECGQVGDLTHIILECPINEIPGIDIYVELSKAGNPTPMSIYTILRNLNVQSTNILINFLNYNNVNL</sequence>
<dbReference type="InterPro" id="IPR043128">
    <property type="entry name" value="Rev_trsase/Diguanyl_cyclase"/>
</dbReference>
<dbReference type="InterPro" id="IPR043502">
    <property type="entry name" value="DNA/RNA_pol_sf"/>
</dbReference>
<dbReference type="PROSITE" id="PS50878">
    <property type="entry name" value="RT_POL"/>
    <property type="match status" value="1"/>
</dbReference>
<evidence type="ECO:0000259" key="1">
    <source>
        <dbReference type="PROSITE" id="PS50878"/>
    </source>
</evidence>
<dbReference type="PROSITE" id="PS50879">
    <property type="entry name" value="RNASE_H_1"/>
    <property type="match status" value="1"/>
</dbReference>
<dbReference type="InterPro" id="IPR005135">
    <property type="entry name" value="Endo/exonuclease/phosphatase"/>
</dbReference>
<proteinExistence type="predicted"/>
<accession>A0AAV8W1H1</accession>
<dbReference type="PANTHER" id="PTHR36688:SF2">
    <property type="entry name" value="ENDONUCLEASE_EXONUCLEASE_PHOSPHATASE DOMAIN-CONTAINING PROTEIN"/>
    <property type="match status" value="1"/>
</dbReference>
<dbReference type="InterPro" id="IPR000477">
    <property type="entry name" value="RT_dom"/>
</dbReference>
<evidence type="ECO:0008006" key="5">
    <source>
        <dbReference type="Google" id="ProtNLM"/>
    </source>
</evidence>
<dbReference type="Gene3D" id="3.30.70.270">
    <property type="match status" value="1"/>
</dbReference>
<dbReference type="CDD" id="cd09276">
    <property type="entry name" value="Rnase_HI_RT_non_LTR"/>
    <property type="match status" value="1"/>
</dbReference>
<dbReference type="GO" id="GO:0004523">
    <property type="term" value="F:RNA-DNA hybrid ribonuclease activity"/>
    <property type="evidence" value="ECO:0007669"/>
    <property type="project" value="InterPro"/>
</dbReference>
<dbReference type="InterPro" id="IPR052560">
    <property type="entry name" value="RdDP_mobile_element"/>
</dbReference>
<keyword evidence="4" id="KW-1185">Reference proteome</keyword>
<dbReference type="AlphaFoldDB" id="A0AAV8W1H1"/>
<evidence type="ECO:0000259" key="2">
    <source>
        <dbReference type="PROSITE" id="PS50879"/>
    </source>
</evidence>